<protein>
    <submittedName>
        <fullName evidence="2">Uncharacterized protein</fullName>
    </submittedName>
</protein>
<organism evidence="2 3">
    <name type="scientific">Paenibacillus ferrarius</name>
    <dbReference type="NCBI Taxonomy" id="1469647"/>
    <lineage>
        <taxon>Bacteria</taxon>
        <taxon>Bacillati</taxon>
        <taxon>Bacillota</taxon>
        <taxon>Bacilli</taxon>
        <taxon>Bacillales</taxon>
        <taxon>Paenibacillaceae</taxon>
        <taxon>Paenibacillus</taxon>
    </lineage>
</organism>
<feature type="region of interest" description="Disordered" evidence="1">
    <location>
        <begin position="1"/>
        <end position="20"/>
    </location>
</feature>
<gene>
    <name evidence="2" type="ORF">BC351_11495</name>
</gene>
<dbReference type="AlphaFoldDB" id="A0A1V4H7Z4"/>
<evidence type="ECO:0000313" key="3">
    <source>
        <dbReference type="Proteomes" id="UP000190626"/>
    </source>
</evidence>
<comment type="caution">
    <text evidence="2">The sequence shown here is derived from an EMBL/GenBank/DDBJ whole genome shotgun (WGS) entry which is preliminary data.</text>
</comment>
<keyword evidence="3" id="KW-1185">Reference proteome</keyword>
<sequence>MFPQHSFSTTIEGEGLGGLGGSTGSTGFTGSTGIMGLIGTTGTIGIIGVIGVTGGGTGVTGKVHIGIKHRLGNGFFLCLHFGGHGNIGKHFLFRLRCFRRFFFFLHVILHLLL</sequence>
<dbReference type="EMBL" id="MBTG01000066">
    <property type="protein sequence ID" value="OPH47127.1"/>
    <property type="molecule type" value="Genomic_DNA"/>
</dbReference>
<evidence type="ECO:0000256" key="1">
    <source>
        <dbReference type="SAM" id="MobiDB-lite"/>
    </source>
</evidence>
<dbReference type="Proteomes" id="UP000190626">
    <property type="component" value="Unassembled WGS sequence"/>
</dbReference>
<reference evidence="3" key="1">
    <citation type="submission" date="2016-07" db="EMBL/GenBank/DDBJ databases">
        <authorList>
            <person name="Florea S."/>
            <person name="Webb J.S."/>
            <person name="Jaromczyk J."/>
            <person name="Schardl C.L."/>
        </authorList>
    </citation>
    <scope>NUCLEOTIDE SEQUENCE [LARGE SCALE GENOMIC DNA]</scope>
    <source>
        <strain evidence="3">CY1</strain>
    </source>
</reference>
<evidence type="ECO:0000313" key="2">
    <source>
        <dbReference type="EMBL" id="OPH47127.1"/>
    </source>
</evidence>
<proteinExistence type="predicted"/>
<accession>A0A1V4H7Z4</accession>
<name>A0A1V4H7Z4_9BACL</name>